<dbReference type="AlphaFoldDB" id="A0A6N9TCA0"/>
<reference evidence="7 8" key="1">
    <citation type="submission" date="2020-01" db="EMBL/GenBank/DDBJ databases">
        <title>Genomes of bacteria type strains.</title>
        <authorList>
            <person name="Chen J."/>
            <person name="Zhu S."/>
            <person name="Yang J."/>
        </authorList>
    </citation>
    <scope>NUCLEOTIDE SEQUENCE [LARGE SCALE GENOMIC DNA]</scope>
    <source>
        <strain evidence="7 8">LMG 24078</strain>
    </source>
</reference>
<evidence type="ECO:0000313" key="8">
    <source>
        <dbReference type="Proteomes" id="UP000471381"/>
    </source>
</evidence>
<dbReference type="InterPro" id="IPR051533">
    <property type="entry name" value="WaaL-like"/>
</dbReference>
<protein>
    <submittedName>
        <fullName evidence="7">Polymerase</fullName>
    </submittedName>
</protein>
<evidence type="ECO:0000256" key="1">
    <source>
        <dbReference type="ARBA" id="ARBA00004141"/>
    </source>
</evidence>
<feature type="transmembrane region" description="Helical" evidence="5">
    <location>
        <begin position="372"/>
        <end position="393"/>
    </location>
</feature>
<evidence type="ECO:0000256" key="2">
    <source>
        <dbReference type="ARBA" id="ARBA00022692"/>
    </source>
</evidence>
<dbReference type="Pfam" id="PF04932">
    <property type="entry name" value="Wzy_C"/>
    <property type="match status" value="1"/>
</dbReference>
<feature type="transmembrane region" description="Helical" evidence="5">
    <location>
        <begin position="69"/>
        <end position="90"/>
    </location>
</feature>
<dbReference type="PANTHER" id="PTHR37422:SF13">
    <property type="entry name" value="LIPOPOLYSACCHARIDE BIOSYNTHESIS PROTEIN PA4999-RELATED"/>
    <property type="match status" value="1"/>
</dbReference>
<feature type="transmembrane region" description="Helical" evidence="5">
    <location>
        <begin position="240"/>
        <end position="257"/>
    </location>
</feature>
<feature type="transmembrane region" description="Helical" evidence="5">
    <location>
        <begin position="413"/>
        <end position="430"/>
    </location>
</feature>
<evidence type="ECO:0000256" key="5">
    <source>
        <dbReference type="SAM" id="Phobius"/>
    </source>
</evidence>
<keyword evidence="4 5" id="KW-0472">Membrane</keyword>
<accession>A0A6N9TCA0</accession>
<dbReference type="EMBL" id="JAAAWO010000003">
    <property type="protein sequence ID" value="NDW14914.1"/>
    <property type="molecule type" value="Genomic_DNA"/>
</dbReference>
<feature type="transmembrane region" description="Helical" evidence="5">
    <location>
        <begin position="263"/>
        <end position="280"/>
    </location>
</feature>
<feature type="transmembrane region" description="Helical" evidence="5">
    <location>
        <begin position="287"/>
        <end position="308"/>
    </location>
</feature>
<evidence type="ECO:0000259" key="6">
    <source>
        <dbReference type="Pfam" id="PF04932"/>
    </source>
</evidence>
<dbReference type="InterPro" id="IPR007016">
    <property type="entry name" value="O-antigen_ligase-rel_domated"/>
</dbReference>
<feature type="transmembrane region" description="Helical" evidence="5">
    <location>
        <begin position="122"/>
        <end position="142"/>
    </location>
</feature>
<evidence type="ECO:0000313" key="7">
    <source>
        <dbReference type="EMBL" id="NDW14914.1"/>
    </source>
</evidence>
<keyword evidence="8" id="KW-1185">Reference proteome</keyword>
<feature type="transmembrane region" description="Helical" evidence="5">
    <location>
        <begin position="38"/>
        <end position="57"/>
    </location>
</feature>
<feature type="transmembrane region" description="Helical" evidence="5">
    <location>
        <begin position="436"/>
        <end position="456"/>
    </location>
</feature>
<dbReference type="PANTHER" id="PTHR37422">
    <property type="entry name" value="TEICHURONIC ACID BIOSYNTHESIS PROTEIN TUAE"/>
    <property type="match status" value="1"/>
</dbReference>
<comment type="caution">
    <text evidence="7">The sequence shown here is derived from an EMBL/GenBank/DDBJ whole genome shotgun (WGS) entry which is preliminary data.</text>
</comment>
<feature type="transmembrane region" description="Helical" evidence="5">
    <location>
        <begin position="197"/>
        <end position="219"/>
    </location>
</feature>
<gene>
    <name evidence="7" type="ORF">GTQ48_05140</name>
</gene>
<organism evidence="7 8">
    <name type="scientific">Alteromonas genovensis</name>
    <dbReference type="NCBI Taxonomy" id="471225"/>
    <lineage>
        <taxon>Bacteria</taxon>
        <taxon>Pseudomonadati</taxon>
        <taxon>Pseudomonadota</taxon>
        <taxon>Gammaproteobacteria</taxon>
        <taxon>Alteromonadales</taxon>
        <taxon>Alteromonadaceae</taxon>
        <taxon>Alteromonas/Salinimonas group</taxon>
        <taxon>Alteromonas</taxon>
    </lineage>
</organism>
<feature type="domain" description="O-antigen ligase-related" evidence="6">
    <location>
        <begin position="245"/>
        <end position="387"/>
    </location>
</feature>
<sequence>MSQPFPKTEKFLFGFLLFTLFWLPLSLGGNRPWAWSLMQVSFFLQGALLVLTQPHFFQSLYAKYKWFIFLWLGFLACQLINTIPLPHAFIEFLRPERLAELANAPKGSKWIALSFDVGQSQITLMKSFAYCVLFFLSLSLINSPQRLKFTLITISAAGICQGIYGSLEVLSGIKQSIIFELPVTHIATGSFVYKNHYANYLLLTLSAAIGYLIATMHITKTGTKRERLRRLIKFWLSNKVLFRIGIIVMVLALVMSRSRMGNSAFFFSMTLTATLGLIYFKPRQKSYITLFVSMLIIDILIVSSLFGLKQVQQRLEQTSFTQESRDEVIADALPLLGEHPLLGFGGGTFYTIYPHVQNQTIQHFYDHAHNEYLQFSLEFGLVGALLLALLVILCAKSSISAIRRRRHPLPRGVAFASFMAILGMALHATVDFPLQASANAALFIVLLSLGVISNTISMRFQHNKV</sequence>
<feature type="transmembrane region" description="Helical" evidence="5">
    <location>
        <begin position="149"/>
        <end position="167"/>
    </location>
</feature>
<dbReference type="Proteomes" id="UP000471381">
    <property type="component" value="Unassembled WGS sequence"/>
</dbReference>
<keyword evidence="2 5" id="KW-0812">Transmembrane</keyword>
<keyword evidence="3 5" id="KW-1133">Transmembrane helix</keyword>
<dbReference type="GO" id="GO:0016020">
    <property type="term" value="C:membrane"/>
    <property type="evidence" value="ECO:0007669"/>
    <property type="project" value="UniProtKB-SubCell"/>
</dbReference>
<comment type="subcellular location">
    <subcellularLocation>
        <location evidence="1">Membrane</location>
        <topology evidence="1">Multi-pass membrane protein</topology>
    </subcellularLocation>
</comment>
<name>A0A6N9TCA0_9ALTE</name>
<evidence type="ECO:0000256" key="3">
    <source>
        <dbReference type="ARBA" id="ARBA00022989"/>
    </source>
</evidence>
<proteinExistence type="predicted"/>
<evidence type="ECO:0000256" key="4">
    <source>
        <dbReference type="ARBA" id="ARBA00023136"/>
    </source>
</evidence>